<dbReference type="CDD" id="cd02257">
    <property type="entry name" value="Peptidase_C19"/>
    <property type="match status" value="1"/>
</dbReference>
<evidence type="ECO:0000256" key="8">
    <source>
        <dbReference type="SAM" id="MobiDB-lite"/>
    </source>
</evidence>
<dbReference type="GO" id="GO:0005634">
    <property type="term" value="C:nucleus"/>
    <property type="evidence" value="ECO:0007669"/>
    <property type="project" value="TreeGrafter"/>
</dbReference>
<comment type="catalytic activity">
    <reaction evidence="1">
        <text>Thiol-dependent hydrolysis of ester, thioester, amide, peptide and isopeptide bonds formed by the C-terminal Gly of ubiquitin (a 76-residue protein attached to proteins as an intracellular targeting signal).</text>
        <dbReference type="EC" id="3.4.19.12"/>
    </reaction>
</comment>
<keyword evidence="6" id="KW-0378">Hydrolase</keyword>
<dbReference type="GO" id="GO:0006508">
    <property type="term" value="P:proteolysis"/>
    <property type="evidence" value="ECO:0007669"/>
    <property type="project" value="UniProtKB-KW"/>
</dbReference>
<organism evidence="10 11">
    <name type="scientific">Clohesyomyces aquaticus</name>
    <dbReference type="NCBI Taxonomy" id="1231657"/>
    <lineage>
        <taxon>Eukaryota</taxon>
        <taxon>Fungi</taxon>
        <taxon>Dikarya</taxon>
        <taxon>Ascomycota</taxon>
        <taxon>Pezizomycotina</taxon>
        <taxon>Dothideomycetes</taxon>
        <taxon>Pleosporomycetidae</taxon>
        <taxon>Pleosporales</taxon>
        <taxon>Lindgomycetaceae</taxon>
        <taxon>Clohesyomyces</taxon>
    </lineage>
</organism>
<name>A0A1Y1YPC8_9PLEO</name>
<evidence type="ECO:0000256" key="6">
    <source>
        <dbReference type="ARBA" id="ARBA00022801"/>
    </source>
</evidence>
<dbReference type="InterPro" id="IPR050164">
    <property type="entry name" value="Peptidase_C19"/>
</dbReference>
<dbReference type="STRING" id="1231657.A0A1Y1YPC8"/>
<reference evidence="10 11" key="1">
    <citation type="submission" date="2016-07" db="EMBL/GenBank/DDBJ databases">
        <title>Pervasive Adenine N6-methylation of Active Genes in Fungi.</title>
        <authorList>
            <consortium name="DOE Joint Genome Institute"/>
            <person name="Mondo S.J."/>
            <person name="Dannebaum R.O."/>
            <person name="Kuo R.C."/>
            <person name="Labutti K."/>
            <person name="Haridas S."/>
            <person name="Kuo A."/>
            <person name="Salamov A."/>
            <person name="Ahrendt S.R."/>
            <person name="Lipzen A."/>
            <person name="Sullivan W."/>
            <person name="Andreopoulos W.B."/>
            <person name="Clum A."/>
            <person name="Lindquist E."/>
            <person name="Daum C."/>
            <person name="Ramamoorthy G.K."/>
            <person name="Gryganskyi A."/>
            <person name="Culley D."/>
            <person name="Magnuson J.K."/>
            <person name="James T.Y."/>
            <person name="O'Malley M.A."/>
            <person name="Stajich J.E."/>
            <person name="Spatafora J.W."/>
            <person name="Visel A."/>
            <person name="Grigoriev I.V."/>
        </authorList>
    </citation>
    <scope>NUCLEOTIDE SEQUENCE [LARGE SCALE GENOMIC DNA]</scope>
    <source>
        <strain evidence="10 11">CBS 115471</strain>
    </source>
</reference>
<feature type="domain" description="USP" evidence="9">
    <location>
        <begin position="63"/>
        <end position="547"/>
    </location>
</feature>
<accession>A0A1Y1YPC8</accession>
<dbReference type="EMBL" id="MCFA01000192">
    <property type="protein sequence ID" value="ORX99825.1"/>
    <property type="molecule type" value="Genomic_DNA"/>
</dbReference>
<feature type="region of interest" description="Disordered" evidence="8">
    <location>
        <begin position="1"/>
        <end position="23"/>
    </location>
</feature>
<dbReference type="InterPro" id="IPR018200">
    <property type="entry name" value="USP_CS"/>
</dbReference>
<dbReference type="PROSITE" id="PS00973">
    <property type="entry name" value="USP_2"/>
    <property type="match status" value="1"/>
</dbReference>
<dbReference type="GO" id="GO:0005829">
    <property type="term" value="C:cytosol"/>
    <property type="evidence" value="ECO:0007669"/>
    <property type="project" value="TreeGrafter"/>
</dbReference>
<evidence type="ECO:0000256" key="1">
    <source>
        <dbReference type="ARBA" id="ARBA00000707"/>
    </source>
</evidence>
<evidence type="ECO:0000256" key="4">
    <source>
        <dbReference type="ARBA" id="ARBA00022670"/>
    </source>
</evidence>
<evidence type="ECO:0000313" key="10">
    <source>
        <dbReference type="EMBL" id="ORX99825.1"/>
    </source>
</evidence>
<evidence type="ECO:0000313" key="11">
    <source>
        <dbReference type="Proteomes" id="UP000193144"/>
    </source>
</evidence>
<dbReference type="GO" id="GO:0004843">
    <property type="term" value="F:cysteine-type deubiquitinase activity"/>
    <property type="evidence" value="ECO:0007669"/>
    <property type="project" value="UniProtKB-EC"/>
</dbReference>
<comment type="similarity">
    <text evidence="2">Belongs to the peptidase C19 family.</text>
</comment>
<keyword evidence="4" id="KW-0645">Protease</keyword>
<evidence type="ECO:0000259" key="9">
    <source>
        <dbReference type="PROSITE" id="PS50235"/>
    </source>
</evidence>
<keyword evidence="5" id="KW-0833">Ubl conjugation pathway</keyword>
<gene>
    <name evidence="10" type="ORF">BCR34DRAFT_606507</name>
</gene>
<dbReference type="PANTHER" id="PTHR24006">
    <property type="entry name" value="UBIQUITIN CARBOXYL-TERMINAL HYDROLASE"/>
    <property type="match status" value="1"/>
</dbReference>
<evidence type="ECO:0000256" key="3">
    <source>
        <dbReference type="ARBA" id="ARBA00012759"/>
    </source>
</evidence>
<dbReference type="OrthoDB" id="289038at2759"/>
<proteinExistence type="inferred from homology"/>
<evidence type="ECO:0000256" key="7">
    <source>
        <dbReference type="ARBA" id="ARBA00022807"/>
    </source>
</evidence>
<feature type="region of interest" description="Disordered" evidence="8">
    <location>
        <begin position="124"/>
        <end position="229"/>
    </location>
</feature>
<dbReference type="Gene3D" id="3.90.70.10">
    <property type="entry name" value="Cysteine proteinases"/>
    <property type="match status" value="1"/>
</dbReference>
<dbReference type="EC" id="3.4.19.12" evidence="3"/>
<sequence>MAPRKIDWKARNAAAGYPTGRRTRRTRGNFQLRTALQKRIDETASTIDKNRLRLRALRPTEPRGIRRRSNESYRNAVYQILLNNPAFVNWIMSHNHRVGKVIKNPCWRFPSGPEEAEGFEYNTDVEDEDGEPSALARSGSEIPAPSGSGAGSEESGAASAPGILPPGSESHQPSAAGSEDSDDAAGFSDSGSEPFDDGLSSSAKSQSSNKLSSEKGDADEAELFEDPDPARHRTEADCYACAMKGLIQRYWGGDDPSNPIPHNAPELKRMFGFAERIPLFARLDLQQDPVEFYQHLCDGFRGSTRTALWRDQHTALFTLTTRTERICTLCKHKTLTPPTSSYTFQLSITVPYSVPGTRVIDALSDHFSAETRPLRCTNPDCSSLNRPPGSNPAVIDAPHECTPRIEAAPEHLIVELTIFASEDEDPERTKIDELPLRILQEPLELTDDQICPIIPLNYTLHSILSHDGISPYYGHYVATVSTETGTPTPSQRRYFISDHRREDWDPAAHARSATDNTDMRFTANPQVGKRIEAGRRFHVYLLVYERERVEVGDLDMKRMVRELL</sequence>
<keyword evidence="11" id="KW-1185">Reference proteome</keyword>
<dbReference type="SUPFAM" id="SSF54001">
    <property type="entry name" value="Cysteine proteinases"/>
    <property type="match status" value="1"/>
</dbReference>
<evidence type="ECO:0000256" key="2">
    <source>
        <dbReference type="ARBA" id="ARBA00009085"/>
    </source>
</evidence>
<protein>
    <recommendedName>
        <fullName evidence="3">ubiquitinyl hydrolase 1</fullName>
        <ecNumber evidence="3">3.4.19.12</ecNumber>
    </recommendedName>
</protein>
<dbReference type="Pfam" id="PF00443">
    <property type="entry name" value="UCH"/>
    <property type="match status" value="1"/>
</dbReference>
<dbReference type="GO" id="GO:0016579">
    <property type="term" value="P:protein deubiquitination"/>
    <property type="evidence" value="ECO:0007669"/>
    <property type="project" value="InterPro"/>
</dbReference>
<feature type="compositionally biased region" description="Low complexity" evidence="8">
    <location>
        <begin position="200"/>
        <end position="211"/>
    </location>
</feature>
<dbReference type="InterPro" id="IPR038765">
    <property type="entry name" value="Papain-like_cys_pep_sf"/>
</dbReference>
<feature type="compositionally biased region" description="Low complexity" evidence="8">
    <location>
        <begin position="174"/>
        <end position="193"/>
    </location>
</feature>
<dbReference type="InterPro" id="IPR001394">
    <property type="entry name" value="Peptidase_C19_UCH"/>
</dbReference>
<dbReference type="AlphaFoldDB" id="A0A1Y1YPC8"/>
<dbReference type="Proteomes" id="UP000193144">
    <property type="component" value="Unassembled WGS sequence"/>
</dbReference>
<keyword evidence="7" id="KW-0788">Thiol protease</keyword>
<dbReference type="PANTHER" id="PTHR24006:SF758">
    <property type="entry name" value="UBIQUITIN CARBOXYL-TERMINAL HYDROLASE 36"/>
    <property type="match status" value="1"/>
</dbReference>
<evidence type="ECO:0000256" key="5">
    <source>
        <dbReference type="ARBA" id="ARBA00022786"/>
    </source>
</evidence>
<dbReference type="InterPro" id="IPR028889">
    <property type="entry name" value="USP"/>
</dbReference>
<dbReference type="PROSITE" id="PS50235">
    <property type="entry name" value="USP_3"/>
    <property type="match status" value="1"/>
</dbReference>
<feature type="compositionally biased region" description="Low complexity" evidence="8">
    <location>
        <begin position="138"/>
        <end position="162"/>
    </location>
</feature>
<feature type="compositionally biased region" description="Basic and acidic residues" evidence="8">
    <location>
        <begin position="1"/>
        <end position="10"/>
    </location>
</feature>
<comment type="caution">
    <text evidence="10">The sequence shown here is derived from an EMBL/GenBank/DDBJ whole genome shotgun (WGS) entry which is preliminary data.</text>
</comment>